<gene>
    <name evidence="2" type="ORF">UABAM_02436</name>
</gene>
<name>A0A5S9IN27_UABAM</name>
<dbReference type="InterPro" id="IPR016166">
    <property type="entry name" value="FAD-bd_PCMH"/>
</dbReference>
<dbReference type="InterPro" id="IPR036318">
    <property type="entry name" value="FAD-bd_PCMH-like_sf"/>
</dbReference>
<dbReference type="Pfam" id="PF00941">
    <property type="entry name" value="FAD_binding_5"/>
    <property type="match status" value="1"/>
</dbReference>
<evidence type="ECO:0000259" key="1">
    <source>
        <dbReference type="PROSITE" id="PS51387"/>
    </source>
</evidence>
<dbReference type="KEGG" id="uam:UABAM_02436"/>
<dbReference type="GO" id="GO:0016491">
    <property type="term" value="F:oxidoreductase activity"/>
    <property type="evidence" value="ECO:0007669"/>
    <property type="project" value="InterPro"/>
</dbReference>
<keyword evidence="3" id="KW-1185">Reference proteome</keyword>
<reference evidence="2 3" key="1">
    <citation type="submission" date="2019-08" db="EMBL/GenBank/DDBJ databases">
        <title>Complete genome sequence of Candidatus Uab amorphum.</title>
        <authorList>
            <person name="Shiratori T."/>
            <person name="Suzuki S."/>
            <person name="Kakizawa Y."/>
            <person name="Ishida K."/>
        </authorList>
    </citation>
    <scope>NUCLEOTIDE SEQUENCE [LARGE SCALE GENOMIC DNA]</scope>
    <source>
        <strain evidence="2 3">SRT547</strain>
    </source>
</reference>
<dbReference type="InterPro" id="IPR002346">
    <property type="entry name" value="Mopterin_DH_FAD-bd"/>
</dbReference>
<protein>
    <recommendedName>
        <fullName evidence="1">FAD-binding PCMH-type domain-containing protein</fullName>
    </recommendedName>
</protein>
<accession>A0A5S9IN27</accession>
<dbReference type="InterPro" id="IPR051312">
    <property type="entry name" value="Diverse_Substr_Oxidored"/>
</dbReference>
<evidence type="ECO:0000313" key="2">
    <source>
        <dbReference type="EMBL" id="BBM84080.1"/>
    </source>
</evidence>
<dbReference type="Gene3D" id="3.30.465.10">
    <property type="match status" value="1"/>
</dbReference>
<evidence type="ECO:0000313" key="3">
    <source>
        <dbReference type="Proteomes" id="UP000326354"/>
    </source>
</evidence>
<dbReference type="PANTHER" id="PTHR42659:SF9">
    <property type="entry name" value="XANTHINE DEHYDROGENASE FAD-BINDING SUBUNIT XDHB-RELATED"/>
    <property type="match status" value="1"/>
</dbReference>
<dbReference type="PROSITE" id="PS51387">
    <property type="entry name" value="FAD_PCMH"/>
    <property type="match status" value="1"/>
</dbReference>
<dbReference type="RefSeq" id="WP_151968258.1">
    <property type="nucleotide sequence ID" value="NZ_AP019860.1"/>
</dbReference>
<dbReference type="PANTHER" id="PTHR42659">
    <property type="entry name" value="XANTHINE DEHYDROGENASE SUBUNIT C-RELATED"/>
    <property type="match status" value="1"/>
</dbReference>
<proteinExistence type="predicted"/>
<dbReference type="AlphaFoldDB" id="A0A5S9IN27"/>
<dbReference type="Proteomes" id="UP000326354">
    <property type="component" value="Chromosome"/>
</dbReference>
<dbReference type="InterPro" id="IPR016169">
    <property type="entry name" value="FAD-bd_PCMH_sub2"/>
</dbReference>
<sequence length="241" mass="26597">MWASIQNIEQPATLLEANKLNDNKNSVLFSGGTYLVAQKSKEVHTLIDINHLIASKIAEEGEQISIGAGVTLQQMEGHFDKDVIGRSAHQSCYSKNIRNQRTIGGEIAQKSTTSQINVLLHAINVNLKVFVNDRTTEVDINSWDGEGIISEIVFAKDRNVDVKGYSVIPSAPPFIVVGYNYTTKMCVIGGRTNGFANFVVEDGKIDEAVEEKLAEFFADDHHGSCNYKRHLVKVALRDFTG</sequence>
<feature type="domain" description="FAD-binding PCMH-type" evidence="1">
    <location>
        <begin position="1"/>
        <end position="159"/>
    </location>
</feature>
<dbReference type="OrthoDB" id="6198291at2"/>
<dbReference type="GO" id="GO:0071949">
    <property type="term" value="F:FAD binding"/>
    <property type="evidence" value="ECO:0007669"/>
    <property type="project" value="InterPro"/>
</dbReference>
<organism evidence="2 3">
    <name type="scientific">Uabimicrobium amorphum</name>
    <dbReference type="NCBI Taxonomy" id="2596890"/>
    <lineage>
        <taxon>Bacteria</taxon>
        <taxon>Pseudomonadati</taxon>
        <taxon>Planctomycetota</taxon>
        <taxon>Candidatus Uabimicrobiia</taxon>
        <taxon>Candidatus Uabimicrobiales</taxon>
        <taxon>Candidatus Uabimicrobiaceae</taxon>
        <taxon>Candidatus Uabimicrobium</taxon>
    </lineage>
</organism>
<dbReference type="SUPFAM" id="SSF56176">
    <property type="entry name" value="FAD-binding/transporter-associated domain-like"/>
    <property type="match status" value="1"/>
</dbReference>
<dbReference type="EMBL" id="AP019860">
    <property type="protein sequence ID" value="BBM84080.1"/>
    <property type="molecule type" value="Genomic_DNA"/>
</dbReference>